<gene>
    <name evidence="2" type="ORF">E5676_scaffold1738G00160</name>
</gene>
<feature type="domain" description="Reverse transcriptase Ty1/copia-type" evidence="1">
    <location>
        <begin position="10"/>
        <end position="55"/>
    </location>
</feature>
<evidence type="ECO:0000259" key="1">
    <source>
        <dbReference type="Pfam" id="PF07727"/>
    </source>
</evidence>
<dbReference type="AlphaFoldDB" id="A0A5D3BTW2"/>
<accession>A0A5D3BTW2</accession>
<dbReference type="EMBL" id="SSTD01015597">
    <property type="protein sequence ID" value="TYK02418.1"/>
    <property type="molecule type" value="Genomic_DNA"/>
</dbReference>
<evidence type="ECO:0000313" key="2">
    <source>
        <dbReference type="EMBL" id="TYK02418.1"/>
    </source>
</evidence>
<name>A0A5D3BTW2_CUCMM</name>
<reference evidence="2 3" key="1">
    <citation type="submission" date="2019-08" db="EMBL/GenBank/DDBJ databases">
        <title>Draft genome sequences of two oriental melons (Cucumis melo L. var makuwa).</title>
        <authorList>
            <person name="Kwon S.-Y."/>
        </authorList>
    </citation>
    <scope>NUCLEOTIDE SEQUENCE [LARGE SCALE GENOMIC DNA]</scope>
    <source>
        <strain evidence="3">cv. Chang Bougi</strain>
        <tissue evidence="2">Leaf</tissue>
    </source>
</reference>
<organism evidence="2 3">
    <name type="scientific">Cucumis melo var. makuwa</name>
    <name type="common">Oriental melon</name>
    <dbReference type="NCBI Taxonomy" id="1194695"/>
    <lineage>
        <taxon>Eukaryota</taxon>
        <taxon>Viridiplantae</taxon>
        <taxon>Streptophyta</taxon>
        <taxon>Embryophyta</taxon>
        <taxon>Tracheophyta</taxon>
        <taxon>Spermatophyta</taxon>
        <taxon>Magnoliopsida</taxon>
        <taxon>eudicotyledons</taxon>
        <taxon>Gunneridae</taxon>
        <taxon>Pentapetalae</taxon>
        <taxon>rosids</taxon>
        <taxon>fabids</taxon>
        <taxon>Cucurbitales</taxon>
        <taxon>Cucurbitaceae</taxon>
        <taxon>Benincaseae</taxon>
        <taxon>Cucumis</taxon>
    </lineage>
</organism>
<dbReference type="InterPro" id="IPR013103">
    <property type="entry name" value="RVT_2"/>
</dbReference>
<protein>
    <submittedName>
        <fullName evidence="2">Retrovirus-related Pol polyprotein from transposon TNT 1-94</fullName>
    </submittedName>
</protein>
<dbReference type="Proteomes" id="UP000321947">
    <property type="component" value="Unassembled WGS sequence"/>
</dbReference>
<proteinExistence type="predicted"/>
<evidence type="ECO:0000313" key="3">
    <source>
        <dbReference type="Proteomes" id="UP000321947"/>
    </source>
</evidence>
<dbReference type="CDD" id="cd09272">
    <property type="entry name" value="RNase_HI_RT_Ty1"/>
    <property type="match status" value="1"/>
</dbReference>
<dbReference type="Pfam" id="PF07727">
    <property type="entry name" value="RVT_2"/>
    <property type="match status" value="1"/>
</dbReference>
<sequence length="122" mass="13825">MKVSKAGKITMLIVYVDAIILSGDDTVEIIQLKKKMGDEFEIEYLGSLKYFLGIEDYEVPIKLFCDNKVAISSTNNPVQHNRTKHVKIDRYFKEKLDNGSICIPYNPLSQQVADALSKGLLR</sequence>
<comment type="caution">
    <text evidence="2">The sequence shown here is derived from an EMBL/GenBank/DDBJ whole genome shotgun (WGS) entry which is preliminary data.</text>
</comment>